<accession>A0ABN7V3M5</accession>
<comment type="caution">
    <text evidence="3">The sequence shown here is derived from an EMBL/GenBank/DDBJ whole genome shotgun (WGS) entry which is preliminary data.</text>
</comment>
<evidence type="ECO:0000313" key="4">
    <source>
        <dbReference type="Proteomes" id="UP000789901"/>
    </source>
</evidence>
<protein>
    <submittedName>
        <fullName evidence="3">12290_t:CDS:1</fullName>
    </submittedName>
</protein>
<name>A0ABN7V3M5_GIGMA</name>
<keyword evidence="4" id="KW-1185">Reference proteome</keyword>
<sequence>MSKEKRNNTLTPTLTDTRDNTIQLKAQQTNRQKKTKIERQIEQLGKLKLEIEEVSRLSQIEIRMRLSISDTIEDKREKIEELKGYQKAIYRAKKLENNMAHKQRIEKNIQKRFNNFANNTKKMIDSILSRHKTPVIINKIAYKGYNTTEPKEIKCKIKEHFRQWTKHNPKDKTYEGVEDEISINKLNAIIEEAPKGKAIGPSKVSNEIIKRLGNKAIKTKKEELSGDLNETRPITLLEHVRKILMKITDCNNNAHARRCSKQRAENKYIMSDGAKQSNIASRSRRIAGSREKLHNSLYTNSSNRKKKNEDRNNYSKERKLE</sequence>
<dbReference type="EMBL" id="CAJVQB010008962">
    <property type="protein sequence ID" value="CAG8725091.1"/>
    <property type="molecule type" value="Genomic_DNA"/>
</dbReference>
<feature type="coiled-coil region" evidence="1">
    <location>
        <begin position="30"/>
        <end position="57"/>
    </location>
</feature>
<evidence type="ECO:0000256" key="2">
    <source>
        <dbReference type="SAM" id="MobiDB-lite"/>
    </source>
</evidence>
<feature type="compositionally biased region" description="Basic and acidic residues" evidence="2">
    <location>
        <begin position="307"/>
        <end position="321"/>
    </location>
</feature>
<gene>
    <name evidence="3" type="ORF">GMARGA_LOCUS13861</name>
</gene>
<reference evidence="3 4" key="1">
    <citation type="submission" date="2021-06" db="EMBL/GenBank/DDBJ databases">
        <authorList>
            <person name="Kallberg Y."/>
            <person name="Tangrot J."/>
            <person name="Rosling A."/>
        </authorList>
    </citation>
    <scope>NUCLEOTIDE SEQUENCE [LARGE SCALE GENOMIC DNA]</scope>
    <source>
        <strain evidence="3 4">120-4 pot B 10/14</strain>
    </source>
</reference>
<feature type="region of interest" description="Disordered" evidence="2">
    <location>
        <begin position="267"/>
        <end position="321"/>
    </location>
</feature>
<evidence type="ECO:0000313" key="3">
    <source>
        <dbReference type="EMBL" id="CAG8725091.1"/>
    </source>
</evidence>
<proteinExistence type="predicted"/>
<keyword evidence="1" id="KW-0175">Coiled coil</keyword>
<evidence type="ECO:0000256" key="1">
    <source>
        <dbReference type="SAM" id="Coils"/>
    </source>
</evidence>
<dbReference type="Proteomes" id="UP000789901">
    <property type="component" value="Unassembled WGS sequence"/>
</dbReference>
<organism evidence="3 4">
    <name type="scientific">Gigaspora margarita</name>
    <dbReference type="NCBI Taxonomy" id="4874"/>
    <lineage>
        <taxon>Eukaryota</taxon>
        <taxon>Fungi</taxon>
        <taxon>Fungi incertae sedis</taxon>
        <taxon>Mucoromycota</taxon>
        <taxon>Glomeromycotina</taxon>
        <taxon>Glomeromycetes</taxon>
        <taxon>Diversisporales</taxon>
        <taxon>Gigasporaceae</taxon>
        <taxon>Gigaspora</taxon>
    </lineage>
</organism>